<evidence type="ECO:0000313" key="5">
    <source>
        <dbReference type="Proteomes" id="UP000287247"/>
    </source>
</evidence>
<name>A0A401IJ10_APHSA</name>
<dbReference type="RefSeq" id="WP_124970875.1">
    <property type="nucleotide sequence ID" value="NZ_BDQK01000013.1"/>
</dbReference>
<dbReference type="Gene3D" id="3.30.70.270">
    <property type="match status" value="1"/>
</dbReference>
<dbReference type="InterPro" id="IPR029787">
    <property type="entry name" value="Nucleotide_cyclase"/>
</dbReference>
<protein>
    <submittedName>
        <fullName evidence="4">Diguanylate cyclase/phosphodiesterase</fullName>
    </submittedName>
</protein>
<evidence type="ECO:0000313" key="4">
    <source>
        <dbReference type="EMBL" id="GBF81277.1"/>
    </source>
</evidence>
<dbReference type="InterPro" id="IPR052155">
    <property type="entry name" value="Biofilm_reg_signaling"/>
</dbReference>
<feature type="domain" description="EAL" evidence="2">
    <location>
        <begin position="446"/>
        <end position="699"/>
    </location>
</feature>
<dbReference type="SUPFAM" id="SSF141868">
    <property type="entry name" value="EAL domain-like"/>
    <property type="match status" value="1"/>
</dbReference>
<dbReference type="SUPFAM" id="SSF49879">
    <property type="entry name" value="SMAD/FHA domain"/>
    <property type="match status" value="1"/>
</dbReference>
<dbReference type="PROSITE" id="PS50883">
    <property type="entry name" value="EAL"/>
    <property type="match status" value="1"/>
</dbReference>
<dbReference type="Proteomes" id="UP000287247">
    <property type="component" value="Unassembled WGS sequence"/>
</dbReference>
<dbReference type="CDD" id="cd01948">
    <property type="entry name" value="EAL"/>
    <property type="match status" value="1"/>
</dbReference>
<dbReference type="SUPFAM" id="SSF55073">
    <property type="entry name" value="Nucleotide cyclase"/>
    <property type="match status" value="1"/>
</dbReference>
<gene>
    <name evidence="4" type="ORF">AsFPU1_2689</name>
</gene>
<dbReference type="SMART" id="SM00267">
    <property type="entry name" value="GGDEF"/>
    <property type="match status" value="1"/>
</dbReference>
<accession>A0A401IJ10</accession>
<dbReference type="InterPro" id="IPR000160">
    <property type="entry name" value="GGDEF_dom"/>
</dbReference>
<feature type="domain" description="GGDEF" evidence="3">
    <location>
        <begin position="304"/>
        <end position="437"/>
    </location>
</feature>
<dbReference type="FunFam" id="3.30.70.270:FF:000001">
    <property type="entry name" value="Diguanylate cyclase domain protein"/>
    <property type="match status" value="1"/>
</dbReference>
<evidence type="ECO:0000259" key="3">
    <source>
        <dbReference type="PROSITE" id="PS50887"/>
    </source>
</evidence>
<dbReference type="NCBIfam" id="TIGR00254">
    <property type="entry name" value="GGDEF"/>
    <property type="match status" value="1"/>
</dbReference>
<dbReference type="PANTHER" id="PTHR44757:SF2">
    <property type="entry name" value="BIOFILM ARCHITECTURE MAINTENANCE PROTEIN MBAA"/>
    <property type="match status" value="1"/>
</dbReference>
<dbReference type="SMART" id="SM00240">
    <property type="entry name" value="FHA"/>
    <property type="match status" value="1"/>
</dbReference>
<dbReference type="AlphaFoldDB" id="A0A401IJ10"/>
<dbReference type="CDD" id="cd01949">
    <property type="entry name" value="GGDEF"/>
    <property type="match status" value="1"/>
</dbReference>
<dbReference type="Pfam" id="PF00498">
    <property type="entry name" value="FHA"/>
    <property type="match status" value="1"/>
</dbReference>
<dbReference type="PANTHER" id="PTHR44757">
    <property type="entry name" value="DIGUANYLATE CYCLASE DGCP"/>
    <property type="match status" value="1"/>
</dbReference>
<dbReference type="Gene3D" id="3.20.20.450">
    <property type="entry name" value="EAL domain"/>
    <property type="match status" value="1"/>
</dbReference>
<dbReference type="PROSITE" id="PS50006">
    <property type="entry name" value="FHA_DOMAIN"/>
    <property type="match status" value="1"/>
</dbReference>
<dbReference type="Gene3D" id="2.60.200.20">
    <property type="match status" value="1"/>
</dbReference>
<dbReference type="OrthoDB" id="415644at2"/>
<feature type="domain" description="FHA" evidence="1">
    <location>
        <begin position="29"/>
        <end position="90"/>
    </location>
</feature>
<dbReference type="InterPro" id="IPR043128">
    <property type="entry name" value="Rev_trsase/Diguanyl_cyclase"/>
</dbReference>
<evidence type="ECO:0000259" key="2">
    <source>
        <dbReference type="PROSITE" id="PS50883"/>
    </source>
</evidence>
<dbReference type="InterPro" id="IPR000253">
    <property type="entry name" value="FHA_dom"/>
</dbReference>
<dbReference type="PROSITE" id="PS50887">
    <property type="entry name" value="GGDEF"/>
    <property type="match status" value="1"/>
</dbReference>
<dbReference type="SMART" id="SM00052">
    <property type="entry name" value="EAL"/>
    <property type="match status" value="1"/>
</dbReference>
<proteinExistence type="predicted"/>
<dbReference type="Pfam" id="PF00990">
    <property type="entry name" value="GGDEF"/>
    <property type="match status" value="1"/>
</dbReference>
<dbReference type="Pfam" id="PF00563">
    <property type="entry name" value="EAL"/>
    <property type="match status" value="1"/>
</dbReference>
<keyword evidence="5" id="KW-1185">Reference proteome</keyword>
<comment type="caution">
    <text evidence="4">The sequence shown here is derived from an EMBL/GenBank/DDBJ whole genome shotgun (WGS) entry which is preliminary data.</text>
</comment>
<dbReference type="FunFam" id="3.20.20.450:FF:000001">
    <property type="entry name" value="Cyclic di-GMP phosphodiesterase yahA"/>
    <property type="match status" value="1"/>
</dbReference>
<sequence>MNTLTPFRHILVIEDQKARRIIALEEPTYSIGRESINDIVIYDRVVSRRHATLVRIKPTPRLDHYSYRIIDGDLEGNRSTNGLTINGNSYESHNLKHGDVIFFSPEAKASYYILSTSIEIALFNPLDLNQFDNIEQAEPIITQVQEENNKCTLIVGEDLQERDRDDLVRLASFPELSPNPIIEINFTGNLTYLNPAASIKFETITHDKLKHPVLAGLLSESPNIQGNLLLREIKVGQATFEQYIHYLCDNQLIRSYLFDVTERKKAEKTLEYRAFHDTLTDLPNRTWFDERLAFALARAKRENYLIGVMFLDLDSFKNINDTLGHSVGDQLLKSFAKRLNSCVRSEDLVARWGGDEFTLLLPRINSPEDTVNLAQRILDELKQPFEISGHQLYIKTSIGIAIYPQDGEDSETLVKNADAALYRAKERGRNHYRFYSSTMTSKASMILKLENLLYQAIEENEFCLNYQPQIKLTNNKVTGMEALLRWYHPELGNVSPVKLIPLAEKTDLIVPISLWVLRTACQQNKVWQKAGLSKMPVAVNLSARQFQQPNLVEMVGQVLEETGLEPQFLDLEITETALMQNHDLAQQTLGKLRHLGVQVSLDDFGTGYSSLSYLHKFPVNTLKIDQSFIQSLQDTPQNTAIISAVIALGKTFNLRVIAEGVETLQQLKLLQGLNCEEVQGYWFSRPLKPEDATDFLGQT</sequence>
<reference evidence="5" key="1">
    <citation type="submission" date="2017-05" db="EMBL/GenBank/DDBJ databases">
        <title>Physiological properties and genetic analysis related to exopolysaccharide production of fresh-water unicellular cyanobacterium Aphanothece sacrum, Suizenji Nori, that has been cultured as a food source in Japan.</title>
        <authorList>
            <person name="Kanesaki Y."/>
            <person name="Yoshikawa S."/>
            <person name="Ohki K."/>
        </authorList>
    </citation>
    <scope>NUCLEOTIDE SEQUENCE [LARGE SCALE GENOMIC DNA]</scope>
    <source>
        <strain evidence="5">FPU1</strain>
    </source>
</reference>
<dbReference type="EMBL" id="BDQK01000013">
    <property type="protein sequence ID" value="GBF81277.1"/>
    <property type="molecule type" value="Genomic_DNA"/>
</dbReference>
<dbReference type="InterPro" id="IPR001633">
    <property type="entry name" value="EAL_dom"/>
</dbReference>
<evidence type="ECO:0000259" key="1">
    <source>
        <dbReference type="PROSITE" id="PS50006"/>
    </source>
</evidence>
<organism evidence="4 5">
    <name type="scientific">Aphanothece sacrum FPU1</name>
    <dbReference type="NCBI Taxonomy" id="1920663"/>
    <lineage>
        <taxon>Bacteria</taxon>
        <taxon>Bacillati</taxon>
        <taxon>Cyanobacteriota</taxon>
        <taxon>Cyanophyceae</taxon>
        <taxon>Oscillatoriophycideae</taxon>
        <taxon>Chroococcales</taxon>
        <taxon>Aphanothecaceae</taxon>
        <taxon>Aphanothece</taxon>
    </lineage>
</organism>
<dbReference type="InterPro" id="IPR008984">
    <property type="entry name" value="SMAD_FHA_dom_sf"/>
</dbReference>
<dbReference type="InterPro" id="IPR035919">
    <property type="entry name" value="EAL_sf"/>
</dbReference>